<dbReference type="SUPFAM" id="SSF53335">
    <property type="entry name" value="S-adenosyl-L-methionine-dependent methyltransferases"/>
    <property type="match status" value="1"/>
</dbReference>
<organism evidence="2 3">
    <name type="scientific">Candidatus Cohnella colombiensis</name>
    <dbReference type="NCBI Taxonomy" id="3121368"/>
    <lineage>
        <taxon>Bacteria</taxon>
        <taxon>Bacillati</taxon>
        <taxon>Bacillota</taxon>
        <taxon>Bacilli</taxon>
        <taxon>Bacillales</taxon>
        <taxon>Paenibacillaceae</taxon>
        <taxon>Cohnella</taxon>
    </lineage>
</organism>
<evidence type="ECO:0000313" key="2">
    <source>
        <dbReference type="EMBL" id="WEK53156.1"/>
    </source>
</evidence>
<dbReference type="GO" id="GO:0008757">
    <property type="term" value="F:S-adenosylmethionine-dependent methyltransferase activity"/>
    <property type="evidence" value="ECO:0007669"/>
    <property type="project" value="InterPro"/>
</dbReference>
<evidence type="ECO:0000259" key="1">
    <source>
        <dbReference type="Pfam" id="PF08241"/>
    </source>
</evidence>
<name>A0AA95EUJ7_9BACL</name>
<keyword evidence="3" id="KW-1185">Reference proteome</keyword>
<feature type="domain" description="Methyltransferase type 11" evidence="1">
    <location>
        <begin position="122"/>
        <end position="187"/>
    </location>
</feature>
<evidence type="ECO:0000313" key="3">
    <source>
        <dbReference type="Proteomes" id="UP001178662"/>
    </source>
</evidence>
<dbReference type="Pfam" id="PF08241">
    <property type="entry name" value="Methyltransf_11"/>
    <property type="match status" value="1"/>
</dbReference>
<dbReference type="EMBL" id="CP119317">
    <property type="protein sequence ID" value="WEK53156.1"/>
    <property type="molecule type" value="Genomic_DNA"/>
</dbReference>
<keyword evidence="2" id="KW-0808">Transferase</keyword>
<dbReference type="Gene3D" id="3.40.50.150">
    <property type="entry name" value="Vaccinia Virus protein VP39"/>
    <property type="match status" value="1"/>
</dbReference>
<dbReference type="GO" id="GO:0032259">
    <property type="term" value="P:methylation"/>
    <property type="evidence" value="ECO:0007669"/>
    <property type="project" value="UniProtKB-KW"/>
</dbReference>
<proteinExistence type="predicted"/>
<dbReference type="InterPro" id="IPR013216">
    <property type="entry name" value="Methyltransf_11"/>
</dbReference>
<dbReference type="Proteomes" id="UP001178662">
    <property type="component" value="Chromosome"/>
</dbReference>
<sequence length="239" mass="27082">MSTNAKPPEYPQIGVASTCRSYEEYEAMFSLKEVDWSNQIVLDVAGGASSFTAQVIAKGARANAVDPFFAGLTEHVIEAARREIDVSSGKIAANADAYDWSFYGSPERHRSIRLQSLERFAEDFRQDLARERYVAASLPHLPFADNQFSFIVCSHFLFLYADQFGEEFHENALRELLRVLAPGGQLRIYPLVTLKWEYCEFIPNLIERLEGIAKFDFFPTKLPFMPIPSQVLQVVKLAN</sequence>
<dbReference type="InterPro" id="IPR029063">
    <property type="entry name" value="SAM-dependent_MTases_sf"/>
</dbReference>
<reference evidence="2" key="1">
    <citation type="submission" date="2023-03" db="EMBL/GenBank/DDBJ databases">
        <title>Andean soil-derived lignocellulolytic bacterial consortium as a source of novel taxa and putative plastic-active enzymes.</title>
        <authorList>
            <person name="Diaz-Garcia L."/>
            <person name="Chuvochina M."/>
            <person name="Feuerriegel G."/>
            <person name="Bunk B."/>
            <person name="Sproer C."/>
            <person name="Streit W.R."/>
            <person name="Rodriguez L.M."/>
            <person name="Overmann J."/>
            <person name="Jimenez D.J."/>
        </authorList>
    </citation>
    <scope>NUCLEOTIDE SEQUENCE</scope>
    <source>
        <strain evidence="2">MAG 2441</strain>
    </source>
</reference>
<protein>
    <submittedName>
        <fullName evidence="2">Class I SAM-dependent methyltransferase</fullName>
    </submittedName>
</protein>
<keyword evidence="2" id="KW-0489">Methyltransferase</keyword>
<dbReference type="AlphaFoldDB" id="A0AA95EUJ7"/>
<gene>
    <name evidence="2" type="ORF">P0Y55_11180</name>
</gene>
<accession>A0AA95EUJ7</accession>